<dbReference type="EMBL" id="BSOH01000021">
    <property type="protein sequence ID" value="GLR18624.1"/>
    <property type="molecule type" value="Genomic_DNA"/>
</dbReference>
<evidence type="ECO:0000256" key="3">
    <source>
        <dbReference type="ARBA" id="ARBA00022729"/>
    </source>
</evidence>
<sequence>MYSCQTEEKPIQDFSLNIRLANDPGRVNPMVGNPTDESNQVNSLIFLPLAHYDPITYEMSPVLIKEVPDAKVMEDGTIVYDYEFLEDAVWDDGKPITAEDYLFTMKVAMNPKVDAVSWRGLLANIDSIGIDASNDRKFSVIIKEYFLLAKEASCTFEIFPKHIYDPEGILDAYSLQDVVNSEESDSILSEFAKTFNSVKYSKEIVSGSGPYKLKAWEIDQYIALERKENYWGDKYPERKALENNPKEVIFRIISDENAAVTLLKDGSLDLMVVKSATIFENLKNSSNFDSLFTLATPELARFYYIGLNNRKPELADKDVRRALAHLIDVDLIINNLENGYATRQLGTIMPNSEYYNRSLSEIDFDIKKANAILDNEGWKDTNGNGVRDKIIDGQLVELEVEYVASQSPLGQKVGLLFQDNAKQAGVDVKMIIKEGRKFNEAMYALDFEASASAAGYSLAPYDPYQRWHSDNSDPKEGNFAGYVNERNDELIELIRTAEDLAERTAAYKEFQQLMYDEQPVIFLYSPTQKFVLNKKFKGLFSMKRPGYFVGSFEFAE</sequence>
<dbReference type="GO" id="GO:0030288">
    <property type="term" value="C:outer membrane-bounded periplasmic space"/>
    <property type="evidence" value="ECO:0007669"/>
    <property type="project" value="UniProtKB-ARBA"/>
</dbReference>
<dbReference type="InterPro" id="IPR030678">
    <property type="entry name" value="Peptide/Ni-bd"/>
</dbReference>
<dbReference type="Pfam" id="PF00496">
    <property type="entry name" value="SBP_bac_5"/>
    <property type="match status" value="1"/>
</dbReference>
<dbReference type="PIRSF" id="PIRSF002741">
    <property type="entry name" value="MppA"/>
    <property type="match status" value="1"/>
</dbReference>
<proteinExistence type="inferred from homology"/>
<evidence type="ECO:0000256" key="2">
    <source>
        <dbReference type="ARBA" id="ARBA00022448"/>
    </source>
</evidence>
<dbReference type="Gene3D" id="3.10.105.10">
    <property type="entry name" value="Dipeptide-binding Protein, Domain 3"/>
    <property type="match status" value="1"/>
</dbReference>
<dbReference type="GO" id="GO:0015833">
    <property type="term" value="P:peptide transport"/>
    <property type="evidence" value="ECO:0007669"/>
    <property type="project" value="TreeGrafter"/>
</dbReference>
<name>A0AA37SS62_9BACT</name>
<evidence type="ECO:0000256" key="1">
    <source>
        <dbReference type="ARBA" id="ARBA00005695"/>
    </source>
</evidence>
<feature type="domain" description="Solute-binding protein family 5" evidence="4">
    <location>
        <begin position="73"/>
        <end position="468"/>
    </location>
</feature>
<comment type="caution">
    <text evidence="5">The sequence shown here is derived from an EMBL/GenBank/DDBJ whole genome shotgun (WGS) entry which is preliminary data.</text>
</comment>
<keyword evidence="6" id="KW-1185">Reference proteome</keyword>
<dbReference type="Proteomes" id="UP001156666">
    <property type="component" value="Unassembled WGS sequence"/>
</dbReference>
<evidence type="ECO:0000313" key="5">
    <source>
        <dbReference type="EMBL" id="GLR18624.1"/>
    </source>
</evidence>
<organism evidence="5 6">
    <name type="scientific">Portibacter lacus</name>
    <dbReference type="NCBI Taxonomy" id="1099794"/>
    <lineage>
        <taxon>Bacteria</taxon>
        <taxon>Pseudomonadati</taxon>
        <taxon>Bacteroidota</taxon>
        <taxon>Saprospiria</taxon>
        <taxon>Saprospirales</taxon>
        <taxon>Haliscomenobacteraceae</taxon>
        <taxon>Portibacter</taxon>
    </lineage>
</organism>
<reference evidence="5" key="2">
    <citation type="submission" date="2023-01" db="EMBL/GenBank/DDBJ databases">
        <title>Draft genome sequence of Portibacter lacus strain NBRC 108769.</title>
        <authorList>
            <person name="Sun Q."/>
            <person name="Mori K."/>
        </authorList>
    </citation>
    <scope>NUCLEOTIDE SEQUENCE</scope>
    <source>
        <strain evidence="5">NBRC 108769</strain>
    </source>
</reference>
<protein>
    <submittedName>
        <fullName evidence="5">Peptide-binding protein</fullName>
    </submittedName>
</protein>
<accession>A0AA37SS62</accession>
<dbReference type="InterPro" id="IPR000914">
    <property type="entry name" value="SBP_5_dom"/>
</dbReference>
<dbReference type="Gene3D" id="3.40.190.10">
    <property type="entry name" value="Periplasmic binding protein-like II"/>
    <property type="match status" value="1"/>
</dbReference>
<evidence type="ECO:0000313" key="6">
    <source>
        <dbReference type="Proteomes" id="UP001156666"/>
    </source>
</evidence>
<reference evidence="5" key="1">
    <citation type="journal article" date="2014" name="Int. J. Syst. Evol. Microbiol.">
        <title>Complete genome sequence of Corynebacterium casei LMG S-19264T (=DSM 44701T), isolated from a smear-ripened cheese.</title>
        <authorList>
            <consortium name="US DOE Joint Genome Institute (JGI-PGF)"/>
            <person name="Walter F."/>
            <person name="Albersmeier A."/>
            <person name="Kalinowski J."/>
            <person name="Ruckert C."/>
        </authorList>
    </citation>
    <scope>NUCLEOTIDE SEQUENCE</scope>
    <source>
        <strain evidence="5">NBRC 108769</strain>
    </source>
</reference>
<dbReference type="SUPFAM" id="SSF53850">
    <property type="entry name" value="Periplasmic binding protein-like II"/>
    <property type="match status" value="1"/>
</dbReference>
<keyword evidence="3" id="KW-0732">Signal</keyword>
<dbReference type="PANTHER" id="PTHR30290">
    <property type="entry name" value="PERIPLASMIC BINDING COMPONENT OF ABC TRANSPORTER"/>
    <property type="match status" value="1"/>
</dbReference>
<dbReference type="GO" id="GO:1904680">
    <property type="term" value="F:peptide transmembrane transporter activity"/>
    <property type="evidence" value="ECO:0007669"/>
    <property type="project" value="TreeGrafter"/>
</dbReference>
<dbReference type="AlphaFoldDB" id="A0AA37SS62"/>
<dbReference type="GO" id="GO:0043190">
    <property type="term" value="C:ATP-binding cassette (ABC) transporter complex"/>
    <property type="evidence" value="ECO:0007669"/>
    <property type="project" value="InterPro"/>
</dbReference>
<evidence type="ECO:0000259" key="4">
    <source>
        <dbReference type="Pfam" id="PF00496"/>
    </source>
</evidence>
<dbReference type="PANTHER" id="PTHR30290:SF9">
    <property type="entry name" value="OLIGOPEPTIDE-BINDING PROTEIN APPA"/>
    <property type="match status" value="1"/>
</dbReference>
<comment type="similarity">
    <text evidence="1">Belongs to the bacterial solute-binding protein 5 family.</text>
</comment>
<keyword evidence="2" id="KW-0813">Transport</keyword>
<dbReference type="InterPro" id="IPR039424">
    <property type="entry name" value="SBP_5"/>
</dbReference>
<gene>
    <name evidence="5" type="ORF">GCM10007940_32400</name>
</gene>